<reference evidence="1 2" key="1">
    <citation type="submission" date="2017-06" db="EMBL/GenBank/DDBJ databases">
        <title>Aedes aegypti genome working group (AGWG) sequencing and assembly.</title>
        <authorList>
            <consortium name="Aedes aegypti Genome Working Group (AGWG)"/>
            <person name="Matthews B.J."/>
        </authorList>
    </citation>
    <scope>NUCLEOTIDE SEQUENCE [LARGE SCALE GENOMIC DNA]</scope>
    <source>
        <strain evidence="1 2">LVP_AGWG</strain>
    </source>
</reference>
<dbReference type="GO" id="GO:0035091">
    <property type="term" value="F:phosphatidylinositol binding"/>
    <property type="evidence" value="ECO:0007669"/>
    <property type="project" value="TreeGrafter"/>
</dbReference>
<gene>
    <name evidence="1" type="primary">110675165</name>
</gene>
<sequence length="121" mass="13171">MHQIGQSTQWAIPSRQLRRTRGYVTIQLIPCPSMCTNALGILSSLNSYLFDALPSMADFPTITDILIQAIPLLTACSDAINRSVVSANKVYAEFLKIDEGIGFNRQVALVGDSMGCVLAHD</sequence>
<dbReference type="GO" id="GO:0031210">
    <property type="term" value="F:phosphatidylcholine binding"/>
    <property type="evidence" value="ECO:0007669"/>
    <property type="project" value="TreeGrafter"/>
</dbReference>
<dbReference type="Proteomes" id="UP000008820">
    <property type="component" value="Chromosome 2"/>
</dbReference>
<dbReference type="AlphaFoldDB" id="A0A6I8U2F7"/>
<dbReference type="OrthoDB" id="18453at2759"/>
<dbReference type="InterPro" id="IPR001666">
    <property type="entry name" value="PI_transfer"/>
</dbReference>
<reference evidence="1" key="2">
    <citation type="submission" date="2020-05" db="UniProtKB">
        <authorList>
            <consortium name="EnsemblMetazoa"/>
        </authorList>
    </citation>
    <scope>IDENTIFICATION</scope>
    <source>
        <strain evidence="1">LVP_AGWG</strain>
    </source>
</reference>
<evidence type="ECO:0000313" key="1">
    <source>
        <dbReference type="EnsemblMetazoa" id="AAEL021329-PA"/>
    </source>
</evidence>
<dbReference type="GO" id="GO:0005737">
    <property type="term" value="C:cytoplasm"/>
    <property type="evidence" value="ECO:0007669"/>
    <property type="project" value="TreeGrafter"/>
</dbReference>
<dbReference type="PANTHER" id="PTHR10658:SF81">
    <property type="entry name" value="PROTEIN RETINAL DEGENERATION B"/>
    <property type="match status" value="1"/>
</dbReference>
<dbReference type="EnsemblMetazoa" id="AAEL021329-RA">
    <property type="protein sequence ID" value="AAEL021329-PA"/>
    <property type="gene ID" value="AAEL021329"/>
</dbReference>
<keyword evidence="2" id="KW-1185">Reference proteome</keyword>
<evidence type="ECO:0000313" key="2">
    <source>
        <dbReference type="Proteomes" id="UP000008820"/>
    </source>
</evidence>
<accession>A0A6I8U2F7</accession>
<dbReference type="InParanoid" id="A0A6I8U2F7"/>
<dbReference type="GO" id="GO:0008526">
    <property type="term" value="F:phosphatidylinositol transfer activity"/>
    <property type="evidence" value="ECO:0007669"/>
    <property type="project" value="TreeGrafter"/>
</dbReference>
<proteinExistence type="predicted"/>
<dbReference type="PANTHER" id="PTHR10658">
    <property type="entry name" value="PHOSPHATIDYLINOSITOL TRANSFER PROTEIN"/>
    <property type="match status" value="1"/>
</dbReference>
<organism evidence="1 2">
    <name type="scientific">Aedes aegypti</name>
    <name type="common">Yellowfever mosquito</name>
    <name type="synonym">Culex aegypti</name>
    <dbReference type="NCBI Taxonomy" id="7159"/>
    <lineage>
        <taxon>Eukaryota</taxon>
        <taxon>Metazoa</taxon>
        <taxon>Ecdysozoa</taxon>
        <taxon>Arthropoda</taxon>
        <taxon>Hexapoda</taxon>
        <taxon>Insecta</taxon>
        <taxon>Pterygota</taxon>
        <taxon>Neoptera</taxon>
        <taxon>Endopterygota</taxon>
        <taxon>Diptera</taxon>
        <taxon>Nematocera</taxon>
        <taxon>Culicoidea</taxon>
        <taxon>Culicidae</taxon>
        <taxon>Culicinae</taxon>
        <taxon>Aedini</taxon>
        <taxon>Aedes</taxon>
        <taxon>Stegomyia</taxon>
    </lineage>
</organism>
<name>A0A6I8U2F7_AEDAE</name>
<dbReference type="GO" id="GO:0008525">
    <property type="term" value="F:phosphatidylcholine transporter activity"/>
    <property type="evidence" value="ECO:0007669"/>
    <property type="project" value="TreeGrafter"/>
</dbReference>
<protein>
    <submittedName>
        <fullName evidence="1">Uncharacterized protein</fullName>
    </submittedName>
</protein>